<keyword evidence="4" id="KW-1185">Reference proteome</keyword>
<dbReference type="OrthoDB" id="9813911at2"/>
<name>A0A3M0IN29_9ACTN</name>
<evidence type="ECO:0008006" key="5">
    <source>
        <dbReference type="Google" id="ProtNLM"/>
    </source>
</evidence>
<reference evidence="3 4" key="1">
    <citation type="submission" date="2017-11" db="EMBL/GenBank/DDBJ databases">
        <title>Draft genome of actinobacteria isolated from guarana (Paullinia cupana (Mart.) Ducke.</title>
        <authorList>
            <person name="Siqueira K.A."/>
            <person name="Liotti R.G."/>
            <person name="Mendes T.A.O."/>
            <person name="Soares M.A."/>
        </authorList>
    </citation>
    <scope>NUCLEOTIDE SEQUENCE [LARGE SCALE GENOMIC DNA]</scope>
    <source>
        <strain evidence="3 4">193</strain>
    </source>
</reference>
<evidence type="ECO:0000256" key="1">
    <source>
        <dbReference type="SAM" id="MobiDB-lite"/>
    </source>
</evidence>
<dbReference type="Pfam" id="PF14079">
    <property type="entry name" value="DUF4260"/>
    <property type="match status" value="1"/>
</dbReference>
<evidence type="ECO:0000313" key="3">
    <source>
        <dbReference type="EMBL" id="RMB83486.1"/>
    </source>
</evidence>
<keyword evidence="2" id="KW-0812">Transmembrane</keyword>
<sequence length="186" mass="19303">MVASPPPGSRSTGPDDPGTAGTSAIPPPPTRGRRAAPSPYGTIVKGTCPVTHDAAEGPTRSPASPLVRVAWGVLAALLLIWLVFETAKYGGWVIVAAVAGVVVPDLSFLAALSGPHEHGRMPRRAVPFYNLLHRPLVALVVMAGCLIPESSAVAVPLFNFGLAWLVHIAADRALGFGLRGADGRQR</sequence>
<organism evidence="3 4">
    <name type="scientific">Streptomyces shenzhenensis</name>
    <dbReference type="NCBI Taxonomy" id="943815"/>
    <lineage>
        <taxon>Bacteria</taxon>
        <taxon>Bacillati</taxon>
        <taxon>Actinomycetota</taxon>
        <taxon>Actinomycetes</taxon>
        <taxon>Kitasatosporales</taxon>
        <taxon>Streptomycetaceae</taxon>
        <taxon>Streptomyces</taxon>
    </lineage>
</organism>
<feature type="transmembrane region" description="Helical" evidence="2">
    <location>
        <begin position="90"/>
        <end position="114"/>
    </location>
</feature>
<feature type="transmembrane region" description="Helical" evidence="2">
    <location>
        <begin position="66"/>
        <end position="84"/>
    </location>
</feature>
<keyword evidence="2" id="KW-1133">Transmembrane helix</keyword>
<feature type="region of interest" description="Disordered" evidence="1">
    <location>
        <begin position="1"/>
        <end position="39"/>
    </location>
</feature>
<gene>
    <name evidence="3" type="ORF">CTZ28_24425</name>
</gene>
<comment type="caution">
    <text evidence="3">The sequence shown here is derived from an EMBL/GenBank/DDBJ whole genome shotgun (WGS) entry which is preliminary data.</text>
</comment>
<accession>A0A3M0IN29</accession>
<dbReference type="EMBL" id="PENI01000016">
    <property type="protein sequence ID" value="RMB83486.1"/>
    <property type="molecule type" value="Genomic_DNA"/>
</dbReference>
<feature type="transmembrane region" description="Helical" evidence="2">
    <location>
        <begin position="135"/>
        <end position="155"/>
    </location>
</feature>
<proteinExistence type="predicted"/>
<dbReference type="AlphaFoldDB" id="A0A3M0IN29"/>
<keyword evidence="2" id="KW-0472">Membrane</keyword>
<protein>
    <recommendedName>
        <fullName evidence="5">DUF4260 domain-containing protein</fullName>
    </recommendedName>
</protein>
<evidence type="ECO:0000256" key="2">
    <source>
        <dbReference type="SAM" id="Phobius"/>
    </source>
</evidence>
<evidence type="ECO:0000313" key="4">
    <source>
        <dbReference type="Proteomes" id="UP000270471"/>
    </source>
</evidence>
<dbReference type="Proteomes" id="UP000270471">
    <property type="component" value="Unassembled WGS sequence"/>
</dbReference>
<dbReference type="InterPro" id="IPR025356">
    <property type="entry name" value="DUF4260"/>
</dbReference>